<organism evidence="4">
    <name type="scientific">Arthrobacter saudimassiliensis</name>
    <dbReference type="NCBI Taxonomy" id="1461584"/>
    <lineage>
        <taxon>Bacteria</taxon>
        <taxon>Bacillati</taxon>
        <taxon>Actinomycetota</taxon>
        <taxon>Actinomycetes</taxon>
        <taxon>Micrococcales</taxon>
        <taxon>Micrococcaceae</taxon>
        <taxon>Arthrobacter</taxon>
    </lineage>
</organism>
<dbReference type="InterPro" id="IPR050879">
    <property type="entry name" value="Acyltransferase_3"/>
</dbReference>
<dbReference type="AlphaFoldDB" id="A0A078MN39"/>
<keyword evidence="1" id="KW-1133">Transmembrane helix</keyword>
<feature type="transmembrane region" description="Helical" evidence="1">
    <location>
        <begin position="249"/>
        <end position="265"/>
    </location>
</feature>
<evidence type="ECO:0000313" key="4">
    <source>
        <dbReference type="EMBL" id="CEA08648.1"/>
    </source>
</evidence>
<feature type="transmembrane region" description="Helical" evidence="1">
    <location>
        <begin position="337"/>
        <end position="356"/>
    </location>
</feature>
<dbReference type="PANTHER" id="PTHR23028:SF53">
    <property type="entry name" value="ACYL_TRANSF_3 DOMAIN-CONTAINING PROTEIN"/>
    <property type="match status" value="1"/>
</dbReference>
<feature type="domain" description="Acyltransferase 3" evidence="2">
    <location>
        <begin position="27"/>
        <end position="356"/>
    </location>
</feature>
<dbReference type="EMBL" id="LN483071">
    <property type="protein sequence ID" value="CEA08648.1"/>
    <property type="molecule type" value="Genomic_DNA"/>
</dbReference>
<feature type="transmembrane region" description="Helical" evidence="1">
    <location>
        <begin position="377"/>
        <end position="395"/>
    </location>
</feature>
<feature type="transmembrane region" description="Helical" evidence="1">
    <location>
        <begin position="271"/>
        <end position="289"/>
    </location>
</feature>
<evidence type="ECO:0000259" key="3">
    <source>
        <dbReference type="Pfam" id="PF19040"/>
    </source>
</evidence>
<keyword evidence="1" id="KW-0812">Transmembrane</keyword>
<evidence type="ECO:0000259" key="2">
    <source>
        <dbReference type="Pfam" id="PF01757"/>
    </source>
</evidence>
<keyword evidence="1" id="KW-0472">Membrane</keyword>
<feature type="transmembrane region" description="Helical" evidence="1">
    <location>
        <begin position="310"/>
        <end position="331"/>
    </location>
</feature>
<feature type="domain" description="SGNH" evidence="3">
    <location>
        <begin position="459"/>
        <end position="665"/>
    </location>
</feature>
<dbReference type="InterPro" id="IPR002656">
    <property type="entry name" value="Acyl_transf_3_dom"/>
</dbReference>
<sequence>MSQQHTQALPQAESAAGVAPSTRFRPEVQGLRALAVLMVVTYHIWFNRVSGGVDIFLLISAFLLSLSFMRKVEAGRPLELGRHWLHRFKRLLPAVVVVLLGTLAATALVVPRTRWDGILDQTWSSLLYYQNWALAELSVDYYASDNSVASPLQHFWSLSVQGQVFILWPLLFAAAALLARYGRLPFRRVVLLLFGSVFLVSLSYSVAETYSNQSYAYFDTRTRLWEFAFGTLLALALPYLRLPRGVRVAAGWLGLAAMLSCGFLIDVQGAFPGFVALWPLTAAALIIAAGQTGSRFGADRLLTWRPLIRLGDISYALYLWHWPILVIYLIWRGRSEVGLVGGAGIITLSLVLAWLTTKLIENPLRSNQWLESSWRRSALVIAACCALVAGPAGLWQEGLRLQAERLAADAERNNPGAAVLLPGYEDRSDPDAAILPLADQVDGEWAQFPSDCRDAEKQEVSCELHTGAPGAPRIIVVGSSHAEAWVTALEEIAEERDWTLSVLLKAGCPLSLEETVGSECREYASRTLGHLLSTRPDLVVTTSSRTVLDGDEYVDASWAASISRLLDAGIRVAAIRDTPRLPVNAPDCLAVHSEPEACGVAEDRTLGAVNPAETIISGPGITHIDFSPYFCFEGYCPPVIGNVLVYIDHNHITSTYVKSMVPILAERLDESLGSAGADRGGQAEVPGQE</sequence>
<dbReference type="PANTHER" id="PTHR23028">
    <property type="entry name" value="ACETYLTRANSFERASE"/>
    <property type="match status" value="1"/>
</dbReference>
<accession>A0A078MN39</accession>
<feature type="transmembrane region" description="Helical" evidence="1">
    <location>
        <begin position="160"/>
        <end position="179"/>
    </location>
</feature>
<dbReference type="PATRIC" id="fig|1461584.3.peg.1982"/>
<name>A0A078MN39_9MICC</name>
<dbReference type="Pfam" id="PF19040">
    <property type="entry name" value="SGNH"/>
    <property type="match status" value="1"/>
</dbReference>
<feature type="transmembrane region" description="Helical" evidence="1">
    <location>
        <begin position="186"/>
        <end position="204"/>
    </location>
</feature>
<evidence type="ECO:0000256" key="1">
    <source>
        <dbReference type="SAM" id="Phobius"/>
    </source>
</evidence>
<gene>
    <name evidence="4" type="primary">oatA_1</name>
    <name evidence="4" type="ORF">BN1051_02005</name>
</gene>
<reference evidence="4" key="1">
    <citation type="submission" date="2014-07" db="EMBL/GenBank/DDBJ databases">
        <authorList>
            <person name="Urmite Genomes Urmite Genomes"/>
        </authorList>
    </citation>
    <scope>NUCLEOTIDE SEQUENCE</scope>
    <source>
        <strain evidence="4">11W110_air</strain>
    </source>
</reference>
<feature type="transmembrane region" description="Helical" evidence="1">
    <location>
        <begin position="224"/>
        <end position="242"/>
    </location>
</feature>
<keyword evidence="4" id="KW-0808">Transferase</keyword>
<dbReference type="InterPro" id="IPR043968">
    <property type="entry name" value="SGNH"/>
</dbReference>
<protein>
    <submittedName>
        <fullName evidence="4">O-acetyltransferase OatA</fullName>
    </submittedName>
</protein>
<dbReference type="Pfam" id="PF01757">
    <property type="entry name" value="Acyl_transf_3"/>
    <property type="match status" value="1"/>
</dbReference>
<dbReference type="GO" id="GO:0016020">
    <property type="term" value="C:membrane"/>
    <property type="evidence" value="ECO:0007669"/>
    <property type="project" value="TreeGrafter"/>
</dbReference>
<feature type="transmembrane region" description="Helical" evidence="1">
    <location>
        <begin position="91"/>
        <end position="110"/>
    </location>
</feature>
<dbReference type="GO" id="GO:0016747">
    <property type="term" value="F:acyltransferase activity, transferring groups other than amino-acyl groups"/>
    <property type="evidence" value="ECO:0007669"/>
    <property type="project" value="InterPro"/>
</dbReference>
<dbReference type="GO" id="GO:0009103">
    <property type="term" value="P:lipopolysaccharide biosynthetic process"/>
    <property type="evidence" value="ECO:0007669"/>
    <property type="project" value="TreeGrafter"/>
</dbReference>
<proteinExistence type="predicted"/>
<feature type="transmembrane region" description="Helical" evidence="1">
    <location>
        <begin position="52"/>
        <end position="70"/>
    </location>
</feature>